<gene>
    <name evidence="13" type="ORF">AT746_14755</name>
</gene>
<dbReference type="Gene3D" id="3.30.420.40">
    <property type="match status" value="1"/>
</dbReference>
<comment type="subcellular location">
    <subcellularLocation>
        <location evidence="2">Cell membrane</location>
        <topology evidence="2">Peripheral membrane protein</topology>
    </subcellularLocation>
</comment>
<keyword evidence="8" id="KW-0378">Hydrolase</keyword>
<keyword evidence="9" id="KW-0472">Membrane</keyword>
<evidence type="ECO:0000313" key="14">
    <source>
        <dbReference type="Proteomes" id="UP000068447"/>
    </source>
</evidence>
<evidence type="ECO:0000259" key="11">
    <source>
        <dbReference type="Pfam" id="PF02541"/>
    </source>
</evidence>
<dbReference type="Gene3D" id="3.30.420.150">
    <property type="entry name" value="Exopolyphosphatase. Domain 2"/>
    <property type="match status" value="1"/>
</dbReference>
<dbReference type="STRING" id="1526571.AT746_14755"/>
<dbReference type="PANTHER" id="PTHR30005">
    <property type="entry name" value="EXOPOLYPHOSPHATASE"/>
    <property type="match status" value="1"/>
</dbReference>
<evidence type="ECO:0000256" key="5">
    <source>
        <dbReference type="ARBA" id="ARBA00012451"/>
    </source>
</evidence>
<dbReference type="RefSeq" id="WP_062481640.1">
    <property type="nucleotide sequence ID" value="NZ_CP013650.1"/>
</dbReference>
<dbReference type="InterPro" id="IPR043129">
    <property type="entry name" value="ATPase_NBD"/>
</dbReference>
<dbReference type="InterPro" id="IPR003695">
    <property type="entry name" value="Ppx_GppA_N"/>
</dbReference>
<dbReference type="FunFam" id="3.30.420.150:FF:000001">
    <property type="entry name" value="Guanosine-5'-triphosphate,3'-diphosphate pyrophosphatase"/>
    <property type="match status" value="1"/>
</dbReference>
<dbReference type="PANTHER" id="PTHR30005:SF14">
    <property type="entry name" value="EXOPOLYPHOSPHATASE"/>
    <property type="match status" value="1"/>
</dbReference>
<dbReference type="InterPro" id="IPR022371">
    <property type="entry name" value="Exopolyphosphatase"/>
</dbReference>
<evidence type="ECO:0000256" key="6">
    <source>
        <dbReference type="ARBA" id="ARBA00020416"/>
    </source>
</evidence>
<protein>
    <recommendedName>
        <fullName evidence="6">Exopolyphosphatase</fullName>
        <ecNumber evidence="5">3.6.1.11</ecNumber>
    </recommendedName>
</protein>
<dbReference type="FunFam" id="3.30.420.40:FF:000023">
    <property type="entry name" value="Guanosine-5'-triphosphate,3'-diphosphate pyrophosphatase"/>
    <property type="match status" value="1"/>
</dbReference>
<sequence>MNQLDSAFSDLETRDTTHVAALDLGSNSFHLVVARINAGSVQILHKVKQKVRLAEGLDDNGILSQEAMDRGIETLQQFADSLYGFNPDSVRIVATHTLRQARNANVFIKAARKVLPYPVEIIAGIEEARLIYQGVAHTSENSRQRLVLDIGGGSTEFVIGKGFNPLLMRSLQMGCVSYTQRFFDNTELRPKAFSKARLAASQELEMIQRRFRKLGWEQCTGTSGTIKTIVSIAEEIDPQARPGIVNLSQIEKMIRFCCDAGHYQQLPFKSLSEERAPVFAAGLAILAACFDSLNITELVFSPSALREGVIYEMEDRLEHDDIRERTADSLATRYDVDIEHARRVLQTTLNIYQQVASDWQIQTTELQQLLGWAALLHEVGLQINSRRVQHHSAYVLQNAELPGFNQQQQDLLASLVRFHRKKIRTDELPEFTEYSTEQVLRLICILQLGVLLNIRRQDDFLPEIQAKAKQNKLFLEFDGDWLQNSPLVLADLELEAEFMRGCGIRLVVR</sequence>
<dbReference type="Pfam" id="PF21447">
    <property type="entry name" value="Ppx-GppA_III"/>
    <property type="match status" value="1"/>
</dbReference>
<evidence type="ECO:0000256" key="3">
    <source>
        <dbReference type="ARBA" id="ARBA00007125"/>
    </source>
</evidence>
<dbReference type="SUPFAM" id="SSF53067">
    <property type="entry name" value="Actin-like ATPase domain"/>
    <property type="match status" value="2"/>
</dbReference>
<evidence type="ECO:0000256" key="8">
    <source>
        <dbReference type="ARBA" id="ARBA00022801"/>
    </source>
</evidence>
<accession>A0A0U3AKU2</accession>
<dbReference type="InterPro" id="IPR050273">
    <property type="entry name" value="GppA/Ppx_hydrolase"/>
</dbReference>
<feature type="domain" description="Ppx/GppA phosphatase C-terminal" evidence="12">
    <location>
        <begin position="322"/>
        <end position="495"/>
    </location>
</feature>
<keyword evidence="14" id="KW-1185">Reference proteome</keyword>
<dbReference type="InterPro" id="IPR048950">
    <property type="entry name" value="Ppx_GppA_C"/>
</dbReference>
<dbReference type="EC" id="3.6.1.11" evidence="5"/>
<dbReference type="GO" id="GO:0005886">
    <property type="term" value="C:plasma membrane"/>
    <property type="evidence" value="ECO:0007669"/>
    <property type="project" value="UniProtKB-SubCell"/>
</dbReference>
<comment type="subunit">
    <text evidence="4">Homodimer.</text>
</comment>
<comment type="cofactor">
    <cofactor evidence="1">
        <name>Mg(2+)</name>
        <dbReference type="ChEBI" id="CHEBI:18420"/>
    </cofactor>
</comment>
<reference evidence="13 14" key="1">
    <citation type="submission" date="2015-12" db="EMBL/GenBank/DDBJ databases">
        <title>Complete genome of Lacimicrobium alkaliphilum KCTC 32984.</title>
        <authorList>
            <person name="Kim S.-G."/>
            <person name="Lee Y.-J."/>
        </authorList>
    </citation>
    <scope>NUCLEOTIDE SEQUENCE [LARGE SCALE GENOMIC DNA]</scope>
    <source>
        <strain evidence="13 14">YelD216</strain>
    </source>
</reference>
<dbReference type="InterPro" id="IPR030673">
    <property type="entry name" value="PyroPPase_GppA_Ppx"/>
</dbReference>
<dbReference type="Gene3D" id="1.10.3210.10">
    <property type="entry name" value="Hypothetical protein af1432"/>
    <property type="match status" value="1"/>
</dbReference>
<name>A0A0U3AKU2_9ALTE</name>
<organism evidence="13 14">
    <name type="scientific">Lacimicrobium alkaliphilum</name>
    <dbReference type="NCBI Taxonomy" id="1526571"/>
    <lineage>
        <taxon>Bacteria</taxon>
        <taxon>Pseudomonadati</taxon>
        <taxon>Pseudomonadota</taxon>
        <taxon>Gammaproteobacteria</taxon>
        <taxon>Alteromonadales</taxon>
        <taxon>Alteromonadaceae</taxon>
        <taxon>Lacimicrobium</taxon>
    </lineage>
</organism>
<dbReference type="OrthoDB" id="9793035at2"/>
<dbReference type="PIRSF" id="PIRSF001267">
    <property type="entry name" value="Pyrophosphatase_GppA_Ppx"/>
    <property type="match status" value="1"/>
</dbReference>
<evidence type="ECO:0000259" key="12">
    <source>
        <dbReference type="Pfam" id="PF21447"/>
    </source>
</evidence>
<evidence type="ECO:0000313" key="13">
    <source>
        <dbReference type="EMBL" id="ALS99393.1"/>
    </source>
</evidence>
<keyword evidence="7" id="KW-1003">Cell membrane</keyword>
<dbReference type="Pfam" id="PF02541">
    <property type="entry name" value="Ppx-GppA"/>
    <property type="match status" value="1"/>
</dbReference>
<dbReference type="Proteomes" id="UP000068447">
    <property type="component" value="Chromosome"/>
</dbReference>
<evidence type="ECO:0000256" key="9">
    <source>
        <dbReference type="ARBA" id="ARBA00023136"/>
    </source>
</evidence>
<evidence type="ECO:0000256" key="2">
    <source>
        <dbReference type="ARBA" id="ARBA00004202"/>
    </source>
</evidence>
<feature type="domain" description="Ppx/GppA phosphatase N-terminal" evidence="11">
    <location>
        <begin position="32"/>
        <end position="316"/>
    </location>
</feature>
<evidence type="ECO:0000256" key="1">
    <source>
        <dbReference type="ARBA" id="ARBA00001946"/>
    </source>
</evidence>
<comment type="catalytic activity">
    <reaction evidence="10">
        <text>[phosphate](n) + H2O = [phosphate](n-1) + phosphate + H(+)</text>
        <dbReference type="Rhea" id="RHEA:21528"/>
        <dbReference type="Rhea" id="RHEA-COMP:9859"/>
        <dbReference type="Rhea" id="RHEA-COMP:14279"/>
        <dbReference type="ChEBI" id="CHEBI:15377"/>
        <dbReference type="ChEBI" id="CHEBI:15378"/>
        <dbReference type="ChEBI" id="CHEBI:16838"/>
        <dbReference type="ChEBI" id="CHEBI:43474"/>
        <dbReference type="EC" id="3.6.1.11"/>
    </reaction>
</comment>
<evidence type="ECO:0000256" key="10">
    <source>
        <dbReference type="ARBA" id="ARBA00047607"/>
    </source>
</evidence>
<evidence type="ECO:0000256" key="4">
    <source>
        <dbReference type="ARBA" id="ARBA00011738"/>
    </source>
</evidence>
<comment type="similarity">
    <text evidence="3">Belongs to the GppA/Ppx family.</text>
</comment>
<dbReference type="GO" id="GO:0004309">
    <property type="term" value="F:exopolyphosphatase activity"/>
    <property type="evidence" value="ECO:0007669"/>
    <property type="project" value="UniProtKB-EC"/>
</dbReference>
<proteinExistence type="inferred from homology"/>
<dbReference type="SUPFAM" id="SSF109604">
    <property type="entry name" value="HD-domain/PDEase-like"/>
    <property type="match status" value="1"/>
</dbReference>
<dbReference type="EMBL" id="CP013650">
    <property type="protein sequence ID" value="ALS99393.1"/>
    <property type="molecule type" value="Genomic_DNA"/>
</dbReference>
<dbReference type="NCBIfam" id="TIGR03706">
    <property type="entry name" value="exo_poly_only"/>
    <property type="match status" value="1"/>
</dbReference>
<dbReference type="KEGG" id="lal:AT746_14755"/>
<dbReference type="GO" id="GO:0006798">
    <property type="term" value="P:polyphosphate catabolic process"/>
    <property type="evidence" value="ECO:0007669"/>
    <property type="project" value="TreeGrafter"/>
</dbReference>
<evidence type="ECO:0000256" key="7">
    <source>
        <dbReference type="ARBA" id="ARBA00022475"/>
    </source>
</evidence>
<dbReference type="AlphaFoldDB" id="A0A0U3AKU2"/>